<organism evidence="4 5">
    <name type="scientific">Cavenderia fasciculata</name>
    <name type="common">Slime mold</name>
    <name type="synonym">Dictyostelium fasciculatum</name>
    <dbReference type="NCBI Taxonomy" id="261658"/>
    <lineage>
        <taxon>Eukaryota</taxon>
        <taxon>Amoebozoa</taxon>
        <taxon>Evosea</taxon>
        <taxon>Eumycetozoa</taxon>
        <taxon>Dictyostelia</taxon>
        <taxon>Acytosteliales</taxon>
        <taxon>Cavenderiaceae</taxon>
        <taxon>Cavenderia</taxon>
    </lineage>
</organism>
<feature type="domain" description="Peptidase M16 N-terminal" evidence="2">
    <location>
        <begin position="49"/>
        <end position="139"/>
    </location>
</feature>
<dbReference type="MEROPS" id="M16.A18"/>
<proteinExistence type="predicted"/>
<feature type="domain" description="Peptidase M16 C-terminal" evidence="3">
    <location>
        <begin position="192"/>
        <end position="374"/>
    </location>
</feature>
<dbReference type="InterPro" id="IPR007863">
    <property type="entry name" value="Peptidase_M16_C"/>
</dbReference>
<dbReference type="OrthoDB" id="4953at2759"/>
<evidence type="ECO:0000313" key="4">
    <source>
        <dbReference type="EMBL" id="EGG21067.1"/>
    </source>
</evidence>
<dbReference type="EMBL" id="GL883010">
    <property type="protein sequence ID" value="EGG21067.1"/>
    <property type="molecule type" value="Genomic_DNA"/>
</dbReference>
<evidence type="ECO:0008006" key="6">
    <source>
        <dbReference type="Google" id="ProtNLM"/>
    </source>
</evidence>
<feature type="coiled-coil region" evidence="1">
    <location>
        <begin position="450"/>
        <end position="477"/>
    </location>
</feature>
<dbReference type="SUPFAM" id="SSF63411">
    <property type="entry name" value="LuxS/MPP-like metallohydrolase"/>
    <property type="match status" value="4"/>
</dbReference>
<dbReference type="STRING" id="1054147.F4PUP8"/>
<evidence type="ECO:0000313" key="5">
    <source>
        <dbReference type="Proteomes" id="UP000007797"/>
    </source>
</evidence>
<dbReference type="FunFam" id="3.30.830.10:FF:000031">
    <property type="entry name" value="Putative zinc metalloprotease"/>
    <property type="match status" value="1"/>
</dbReference>
<dbReference type="PANTHER" id="PTHR43016:SF16">
    <property type="entry name" value="METALLOPROTEASE, PUTATIVE (AFU_ORTHOLOGUE AFUA_4G07610)-RELATED"/>
    <property type="match status" value="1"/>
</dbReference>
<keyword evidence="5" id="KW-1185">Reference proteome</keyword>
<dbReference type="InterPro" id="IPR011765">
    <property type="entry name" value="Pept_M16_N"/>
</dbReference>
<evidence type="ECO:0000259" key="3">
    <source>
        <dbReference type="Pfam" id="PF05193"/>
    </source>
</evidence>
<gene>
    <name evidence="4" type="ORF">DFA_00940</name>
</gene>
<dbReference type="OMA" id="WEGFARI"/>
<dbReference type="AlphaFoldDB" id="F4PUP8"/>
<dbReference type="Proteomes" id="UP000007797">
    <property type="component" value="Unassembled WGS sequence"/>
</dbReference>
<name>F4PUP8_CACFS</name>
<dbReference type="GeneID" id="14872873"/>
<accession>F4PUP8</accession>
<reference evidence="5" key="1">
    <citation type="journal article" date="2011" name="Genome Res.">
        <title>Phylogeny-wide analysis of social amoeba genomes highlights ancient origins for complex intercellular communication.</title>
        <authorList>
            <person name="Heidel A.J."/>
            <person name="Lawal H.M."/>
            <person name="Felder M."/>
            <person name="Schilde C."/>
            <person name="Helps N.R."/>
            <person name="Tunggal B."/>
            <person name="Rivero F."/>
            <person name="John U."/>
            <person name="Schleicher M."/>
            <person name="Eichinger L."/>
            <person name="Platzer M."/>
            <person name="Noegel A.A."/>
            <person name="Schaap P."/>
            <person name="Gloeckner G."/>
        </authorList>
    </citation>
    <scope>NUCLEOTIDE SEQUENCE [LARGE SCALE GENOMIC DNA]</scope>
    <source>
        <strain evidence="5">SH3</strain>
    </source>
</reference>
<dbReference type="Pfam" id="PF05193">
    <property type="entry name" value="Peptidase_M16_C"/>
    <property type="match status" value="1"/>
</dbReference>
<dbReference type="PANTHER" id="PTHR43016">
    <property type="entry name" value="PRESEQUENCE PROTEASE"/>
    <property type="match status" value="1"/>
</dbReference>
<dbReference type="Pfam" id="PF00675">
    <property type="entry name" value="Peptidase_M16"/>
    <property type="match status" value="1"/>
</dbReference>
<sequence>MKAEYKLLESLTVSNLIDVEKYKSSSGLTIYLANSVNPFTNGYIFIPTEASSHDGCPHTLEHLIFLGSEDYPVKGFLDITSTKCFANGTNAWTDVDHTAYTLKTAGTEGFLTALPIFLDHVLYPTLTDQGFLTEVHHINGEGKNSGVVYSEMQEVETKKGNMLINEATKYIYTSDCGFKYETGGKLEDLRSLKSETVRQFHKTFYRPDNVAILIVGAVNSQDVFKSIEKMEAKILSRGTLPPAPRPFSVQPTLFSQDIVKTVNFPSEDETVGDCYLCFNGDINYDQHELIAAISVLNDYLTDGVTSPVGGEMVDIEEPYASDVVGYDQERHKIIHSIYFSNCSVDRMDQIKDKFLEIMKRLVEEKEFDIERMRSIIEQSKQKTLFSLEKSPENLISDNVAIDFVYSKGPTEFGNLLSFHFDLFLEKDEQYWLDIIDRIYLKSPSAFFMAKPSKEESVKILETEKKRLEKQIQDLGETKLKELGQQIQDAKTFNDTPIDDWSKYQIESPSPNSIRFHQLVTVCDDKPLVDDQDHKKLVDYITSDSSKTLPFQMQFSHFEKTLFIQILMFFNTRNLPNHIRPYLELFSQLFFLSPIKGETDEEEEIISHEEVEMLLLDHFIENDFKNGFSFCFEQYMSGKFILVKENYEDGIDLIGSIFKDIIFDESRIKVIVQQCLDEIPSERNDAPEVARKLHEHHNFDKESSNLVQQNFQKQFVLLTKILQDFENQDKEMIQKHIDALETIKQLLNDPANITIQVAGNIYSLDNPKKPWEIIFEKEEESTSAAAVRPEPFFQYEVRDLQAMTKAQADVLFIPGTGSSHFYRVVPLALDYSQVITKEYASLVVATNYFTQMEGPIWKLLRGSGYCYSPDLSVEVEEGFLIFKCHRSSDPNMAFKISKDIVSNALKNELDAQWVIGARSQTVYDQSSRFSTIFKTYQQSVLNTLRKWGPNGFHGILSLIPQVNEQDMKESMSKYLVDLFDDTKSYFSLVSSDISNIQAIVDNFNGENGKPTLNIVSAEDYFK</sequence>
<evidence type="ECO:0000259" key="2">
    <source>
        <dbReference type="Pfam" id="PF00675"/>
    </source>
</evidence>
<dbReference type="KEGG" id="dfa:DFA_00940"/>
<dbReference type="FunFam" id="3.30.830.10:FF:000015">
    <property type="entry name" value="Putative zinc metalloprotease"/>
    <property type="match status" value="1"/>
</dbReference>
<dbReference type="Gene3D" id="3.30.830.10">
    <property type="entry name" value="Metalloenzyme, LuxS/M16 peptidase-like"/>
    <property type="match status" value="4"/>
</dbReference>
<dbReference type="GO" id="GO:0046872">
    <property type="term" value="F:metal ion binding"/>
    <property type="evidence" value="ECO:0007669"/>
    <property type="project" value="InterPro"/>
</dbReference>
<evidence type="ECO:0000256" key="1">
    <source>
        <dbReference type="SAM" id="Coils"/>
    </source>
</evidence>
<keyword evidence="1" id="KW-0175">Coiled coil</keyword>
<dbReference type="RefSeq" id="XP_004358917.1">
    <property type="nucleotide sequence ID" value="XM_004358860.1"/>
</dbReference>
<dbReference type="InterPro" id="IPR011249">
    <property type="entry name" value="Metalloenz_LuxS/M16"/>
</dbReference>
<protein>
    <recommendedName>
        <fullName evidence="6">Peptidase M16 family protein</fullName>
    </recommendedName>
</protein>